<organism evidence="1 2">
    <name type="scientific">Ensete ventricosum</name>
    <name type="common">Abyssinian banana</name>
    <name type="synonym">Musa ensete</name>
    <dbReference type="NCBI Taxonomy" id="4639"/>
    <lineage>
        <taxon>Eukaryota</taxon>
        <taxon>Viridiplantae</taxon>
        <taxon>Streptophyta</taxon>
        <taxon>Embryophyta</taxon>
        <taxon>Tracheophyta</taxon>
        <taxon>Spermatophyta</taxon>
        <taxon>Magnoliopsida</taxon>
        <taxon>Liliopsida</taxon>
        <taxon>Zingiberales</taxon>
        <taxon>Musaceae</taxon>
        <taxon>Ensete</taxon>
    </lineage>
</organism>
<reference evidence="1 2" key="1">
    <citation type="journal article" date="2014" name="Agronomy (Basel)">
        <title>A Draft Genome Sequence for Ensete ventricosum, the Drought-Tolerant Tree Against Hunger.</title>
        <authorList>
            <person name="Harrison J."/>
            <person name="Moore K.A."/>
            <person name="Paszkiewicz K."/>
            <person name="Jones T."/>
            <person name="Grant M."/>
            <person name="Ambacheew D."/>
            <person name="Muzemil S."/>
            <person name="Studholme D.J."/>
        </authorList>
    </citation>
    <scope>NUCLEOTIDE SEQUENCE [LARGE SCALE GENOMIC DNA]</scope>
</reference>
<dbReference type="AlphaFoldDB" id="A0A426XW29"/>
<gene>
    <name evidence="1" type="ORF">B296_00056198</name>
</gene>
<protein>
    <submittedName>
        <fullName evidence="1">Uncharacterized protein</fullName>
    </submittedName>
</protein>
<dbReference type="EMBL" id="AMZH03016936">
    <property type="protein sequence ID" value="RRT43733.1"/>
    <property type="molecule type" value="Genomic_DNA"/>
</dbReference>
<name>A0A426XW29_ENSVE</name>
<comment type="caution">
    <text evidence="1">The sequence shown here is derived from an EMBL/GenBank/DDBJ whole genome shotgun (WGS) entry which is preliminary data.</text>
</comment>
<sequence>MQTASRLIRRLPATERHCGFSPVPFDIGIKRENLRWCRPLTARRWLGYRRCLRSENLGTTSQMRTSRGSDFFAAVFSSFEATRKRGKRRRFLIRAGRSLNDF</sequence>
<accession>A0A426XW29</accession>
<proteinExistence type="predicted"/>
<evidence type="ECO:0000313" key="1">
    <source>
        <dbReference type="EMBL" id="RRT43733.1"/>
    </source>
</evidence>
<evidence type="ECO:0000313" key="2">
    <source>
        <dbReference type="Proteomes" id="UP000287651"/>
    </source>
</evidence>
<dbReference type="Proteomes" id="UP000287651">
    <property type="component" value="Unassembled WGS sequence"/>
</dbReference>